<evidence type="ECO:0000313" key="2">
    <source>
        <dbReference type="Proteomes" id="UP001596096"/>
    </source>
</evidence>
<comment type="caution">
    <text evidence="1">The sequence shown here is derived from an EMBL/GenBank/DDBJ whole genome shotgun (WGS) entry which is preliminary data.</text>
</comment>
<accession>A0ABW1C9E9</accession>
<dbReference type="EMBL" id="JBHSNW010000035">
    <property type="protein sequence ID" value="MFC5821550.1"/>
    <property type="molecule type" value="Genomic_DNA"/>
</dbReference>
<reference evidence="2" key="1">
    <citation type="journal article" date="2019" name="Int. J. Syst. Evol. Microbiol.">
        <title>The Global Catalogue of Microorganisms (GCM) 10K type strain sequencing project: providing services to taxonomists for standard genome sequencing and annotation.</title>
        <authorList>
            <consortium name="The Broad Institute Genomics Platform"/>
            <consortium name="The Broad Institute Genome Sequencing Center for Infectious Disease"/>
            <person name="Wu L."/>
            <person name="Ma J."/>
        </authorList>
    </citation>
    <scope>NUCLEOTIDE SEQUENCE [LARGE SCALE GENOMIC DNA]</scope>
    <source>
        <strain evidence="2">CGMCC 4.7106</strain>
    </source>
</reference>
<keyword evidence="2" id="KW-1185">Reference proteome</keyword>
<sequence>MMSTGTYRYQSEFAQQLREEGRAKGREEGQVRGETRSILLLLERRGVAVDEAARARIEGCAEVARLDTWLVRAMSVATVDELFD</sequence>
<evidence type="ECO:0008006" key="3">
    <source>
        <dbReference type="Google" id="ProtNLM"/>
    </source>
</evidence>
<name>A0ABW1C9E9_9ACTN</name>
<organism evidence="1 2">
    <name type="scientific">Nonomuraea harbinensis</name>
    <dbReference type="NCBI Taxonomy" id="1286938"/>
    <lineage>
        <taxon>Bacteria</taxon>
        <taxon>Bacillati</taxon>
        <taxon>Actinomycetota</taxon>
        <taxon>Actinomycetes</taxon>
        <taxon>Streptosporangiales</taxon>
        <taxon>Streptosporangiaceae</taxon>
        <taxon>Nonomuraea</taxon>
    </lineage>
</organism>
<evidence type="ECO:0000313" key="1">
    <source>
        <dbReference type="EMBL" id="MFC5821550.1"/>
    </source>
</evidence>
<dbReference type="PANTHER" id="PTHR34613:SF1">
    <property type="entry name" value="SLL6017 PROTEIN"/>
    <property type="match status" value="1"/>
</dbReference>
<dbReference type="Proteomes" id="UP001596096">
    <property type="component" value="Unassembled WGS sequence"/>
</dbReference>
<protein>
    <recommendedName>
        <fullName evidence="3">DUF4351 domain-containing protein</fullName>
    </recommendedName>
</protein>
<dbReference type="RefSeq" id="WP_219550204.1">
    <property type="nucleotide sequence ID" value="NZ_JAHKRN010000056.1"/>
</dbReference>
<dbReference type="PANTHER" id="PTHR34613">
    <property type="entry name" value="SLL0800 PROTEIN"/>
    <property type="match status" value="1"/>
</dbReference>
<gene>
    <name evidence="1" type="ORF">ACFPUY_41240</name>
</gene>
<proteinExistence type="predicted"/>